<dbReference type="Pfam" id="PF12796">
    <property type="entry name" value="Ank_2"/>
    <property type="match status" value="1"/>
</dbReference>
<dbReference type="SMART" id="SM00248">
    <property type="entry name" value="ANK"/>
    <property type="match status" value="2"/>
</dbReference>
<keyword evidence="1" id="KW-0677">Repeat</keyword>
<dbReference type="EMBL" id="MK071979">
    <property type="protein sequence ID" value="AYV75454.1"/>
    <property type="molecule type" value="Genomic_DNA"/>
</dbReference>
<evidence type="ECO:0000256" key="2">
    <source>
        <dbReference type="ARBA" id="ARBA00023043"/>
    </source>
</evidence>
<dbReference type="SUPFAM" id="SSF48403">
    <property type="entry name" value="Ankyrin repeat"/>
    <property type="match status" value="1"/>
</dbReference>
<dbReference type="PROSITE" id="PS50297">
    <property type="entry name" value="ANK_REP_REGION"/>
    <property type="match status" value="1"/>
</dbReference>
<dbReference type="PROSITE" id="PS50088">
    <property type="entry name" value="ANK_REPEAT"/>
    <property type="match status" value="1"/>
</dbReference>
<sequence length="220" mass="25881">MYELHELCEKGDLKSIKKYLLDINFDCNYLNEKDKNGITPFHVACVYEHTQVVKYLISVPGFNSLNTRTNHSYTPCDFANIHCKIDVMKELLKQKDIQASQKLSEYYPVVIGTKENRKIMNELIESYTNDPIITRMKLIFEEKMIIYRLIIFMCDGYYELNCNSENNKGTRFFKIIQQLPLELQMILIHRMSKSSKNNISGKIFNDGLQEFISKYVTNEI</sequence>
<dbReference type="InterPro" id="IPR036770">
    <property type="entry name" value="Ankyrin_rpt-contain_sf"/>
</dbReference>
<dbReference type="PANTHER" id="PTHR24188:SF29">
    <property type="entry name" value="GH09064P"/>
    <property type="match status" value="1"/>
</dbReference>
<name>A0A3G4ZM17_9VIRU</name>
<proteinExistence type="predicted"/>
<dbReference type="PANTHER" id="PTHR24188">
    <property type="entry name" value="ANKYRIN REPEAT PROTEIN"/>
    <property type="match status" value="1"/>
</dbReference>
<accession>A0A3G4ZM17</accession>
<protein>
    <submittedName>
        <fullName evidence="3">Uncharacterized protein</fullName>
    </submittedName>
</protein>
<organism evidence="3">
    <name type="scientific">Terrestrivirus sp</name>
    <dbReference type="NCBI Taxonomy" id="2487775"/>
    <lineage>
        <taxon>Viruses</taxon>
        <taxon>Varidnaviria</taxon>
        <taxon>Bamfordvirae</taxon>
        <taxon>Nucleocytoviricota</taxon>
        <taxon>Megaviricetes</taxon>
        <taxon>Imitervirales</taxon>
        <taxon>Mimiviridae</taxon>
        <taxon>Klosneuvirinae</taxon>
    </lineage>
</organism>
<reference evidence="3" key="1">
    <citation type="submission" date="2018-10" db="EMBL/GenBank/DDBJ databases">
        <title>Hidden diversity of soil giant viruses.</title>
        <authorList>
            <person name="Schulz F."/>
            <person name="Alteio L."/>
            <person name="Goudeau D."/>
            <person name="Ryan E.M."/>
            <person name="Malmstrom R.R."/>
            <person name="Blanchard J."/>
            <person name="Woyke T."/>
        </authorList>
    </citation>
    <scope>NUCLEOTIDE SEQUENCE</scope>
    <source>
        <strain evidence="3">TEV1</strain>
    </source>
</reference>
<keyword evidence="2" id="KW-0040">ANK repeat</keyword>
<dbReference type="InterPro" id="IPR002110">
    <property type="entry name" value="Ankyrin_rpt"/>
</dbReference>
<evidence type="ECO:0000313" key="3">
    <source>
        <dbReference type="EMBL" id="AYV75454.1"/>
    </source>
</evidence>
<evidence type="ECO:0000256" key="1">
    <source>
        <dbReference type="ARBA" id="ARBA00022737"/>
    </source>
</evidence>
<dbReference type="Gene3D" id="1.25.40.20">
    <property type="entry name" value="Ankyrin repeat-containing domain"/>
    <property type="match status" value="1"/>
</dbReference>
<gene>
    <name evidence="3" type="ORF">Terrestrivirus1_328</name>
</gene>